<dbReference type="GO" id="GO:0012505">
    <property type="term" value="C:endomembrane system"/>
    <property type="evidence" value="ECO:0007669"/>
    <property type="project" value="TreeGrafter"/>
</dbReference>
<evidence type="ECO:0000313" key="2">
    <source>
        <dbReference type="Proteomes" id="UP001141806"/>
    </source>
</evidence>
<dbReference type="EMBL" id="JAMYWD010000009">
    <property type="protein sequence ID" value="KAJ4960717.1"/>
    <property type="molecule type" value="Genomic_DNA"/>
</dbReference>
<reference evidence="1" key="1">
    <citation type="journal article" date="2023" name="Plant J.">
        <title>The genome of the king protea, Protea cynaroides.</title>
        <authorList>
            <person name="Chang J."/>
            <person name="Duong T.A."/>
            <person name="Schoeman C."/>
            <person name="Ma X."/>
            <person name="Roodt D."/>
            <person name="Barker N."/>
            <person name="Li Z."/>
            <person name="Van de Peer Y."/>
            <person name="Mizrachi E."/>
        </authorList>
    </citation>
    <scope>NUCLEOTIDE SEQUENCE</scope>
    <source>
        <tissue evidence="1">Young leaves</tissue>
    </source>
</reference>
<dbReference type="Proteomes" id="UP001141806">
    <property type="component" value="Unassembled WGS sequence"/>
</dbReference>
<dbReference type="OrthoDB" id="5307922at2759"/>
<dbReference type="InterPro" id="IPR011042">
    <property type="entry name" value="6-blade_b-propeller_TolB-like"/>
</dbReference>
<dbReference type="Gene3D" id="2.120.10.30">
    <property type="entry name" value="TolB, C-terminal domain"/>
    <property type="match status" value="1"/>
</dbReference>
<accession>A0A9Q0HAX7</accession>
<evidence type="ECO:0000313" key="1">
    <source>
        <dbReference type="EMBL" id="KAJ4960717.1"/>
    </source>
</evidence>
<proteinExistence type="predicted"/>
<dbReference type="GO" id="GO:0016787">
    <property type="term" value="F:hydrolase activity"/>
    <property type="evidence" value="ECO:0007669"/>
    <property type="project" value="TreeGrafter"/>
</dbReference>
<name>A0A9Q0HAX7_9MAGN</name>
<sequence>MHMLPGSNTAPCHSSYAAAAMGNHMLQLAPAAHHRQAMAASSSRPARPQGLRKCSKYDIQGERLGSIETFIDNLPGFPDNIRYNGEGCFWIGIATGKTVFWDALMRYPIMWKTVWMLEKVVRLPNMQRHGGVMAVNLEGKAIAFYSEAGLTMVSNGNDGVLGCTDEISYMRKTVWMLEKMVRFPNTQSHGEVMAINLEGEAIALYSEPGLSMVSNGIKIGNHLYIGYIANICITSLHLNQQT</sequence>
<dbReference type="PANTHER" id="PTHR10426">
    <property type="entry name" value="STRICTOSIDINE SYNTHASE-RELATED"/>
    <property type="match status" value="1"/>
</dbReference>
<organism evidence="1 2">
    <name type="scientific">Protea cynaroides</name>
    <dbReference type="NCBI Taxonomy" id="273540"/>
    <lineage>
        <taxon>Eukaryota</taxon>
        <taxon>Viridiplantae</taxon>
        <taxon>Streptophyta</taxon>
        <taxon>Embryophyta</taxon>
        <taxon>Tracheophyta</taxon>
        <taxon>Spermatophyta</taxon>
        <taxon>Magnoliopsida</taxon>
        <taxon>Proteales</taxon>
        <taxon>Proteaceae</taxon>
        <taxon>Protea</taxon>
    </lineage>
</organism>
<protein>
    <recommendedName>
        <fullName evidence="3">Strictosidine synthase conserved region domain-containing protein</fullName>
    </recommendedName>
</protein>
<comment type="caution">
    <text evidence="1">The sequence shown here is derived from an EMBL/GenBank/DDBJ whole genome shotgun (WGS) entry which is preliminary data.</text>
</comment>
<dbReference type="SUPFAM" id="SSF63829">
    <property type="entry name" value="Calcium-dependent phosphotriesterase"/>
    <property type="match status" value="1"/>
</dbReference>
<evidence type="ECO:0008006" key="3">
    <source>
        <dbReference type="Google" id="ProtNLM"/>
    </source>
</evidence>
<dbReference type="AlphaFoldDB" id="A0A9Q0HAX7"/>
<keyword evidence="2" id="KW-1185">Reference proteome</keyword>
<gene>
    <name evidence="1" type="ORF">NE237_020627</name>
</gene>
<dbReference type="PANTHER" id="PTHR10426:SF88">
    <property type="entry name" value="ADIPOCYTE PLASMA MEMBRANE-ASSOCIATED PROTEIN HEMOMUCIN-RELATED"/>
    <property type="match status" value="1"/>
</dbReference>